<feature type="signal peptide" evidence="1">
    <location>
        <begin position="1"/>
        <end position="19"/>
    </location>
</feature>
<dbReference type="STRING" id="1836467.BTR34_06055"/>
<name>A0A1B7YXZ6_9FLAO</name>
<accession>A0A1B7YXZ6</accession>
<comment type="caution">
    <text evidence="2">The sequence shown here is derived from an EMBL/GenBank/DDBJ whole genome shotgun (WGS) entry which is preliminary data.</text>
</comment>
<dbReference type="RefSeq" id="WP_068487437.1">
    <property type="nucleotide sequence ID" value="NZ_CP018760.1"/>
</dbReference>
<dbReference type="KEGG" id="mart:BTR34_06055"/>
<protein>
    <recommendedName>
        <fullName evidence="4">MORN repeat variant</fullName>
    </recommendedName>
</protein>
<proteinExistence type="predicted"/>
<keyword evidence="1" id="KW-0732">Signal</keyword>
<dbReference type="EMBL" id="LZFP01000052">
    <property type="protein sequence ID" value="OBR35337.1"/>
    <property type="molecule type" value="Genomic_DNA"/>
</dbReference>
<keyword evidence="3" id="KW-1185">Reference proteome</keyword>
<evidence type="ECO:0000313" key="2">
    <source>
        <dbReference type="EMBL" id="OBR35337.1"/>
    </source>
</evidence>
<evidence type="ECO:0000256" key="1">
    <source>
        <dbReference type="SAM" id="SignalP"/>
    </source>
</evidence>
<organism evidence="2 3">
    <name type="scientific">Maribacter hydrothermalis</name>
    <dbReference type="NCBI Taxonomy" id="1836467"/>
    <lineage>
        <taxon>Bacteria</taxon>
        <taxon>Pseudomonadati</taxon>
        <taxon>Bacteroidota</taxon>
        <taxon>Flavobacteriia</taxon>
        <taxon>Flavobacteriales</taxon>
        <taxon>Flavobacteriaceae</taxon>
        <taxon>Maribacter</taxon>
    </lineage>
</organism>
<reference evidence="3" key="1">
    <citation type="submission" date="2016-06" db="EMBL/GenBank/DDBJ databases">
        <authorList>
            <person name="Zhan P."/>
        </authorList>
    </citation>
    <scope>NUCLEOTIDE SEQUENCE [LARGE SCALE GENOMIC DNA]</scope>
    <source>
        <strain evidence="3">T28</strain>
    </source>
</reference>
<dbReference type="Proteomes" id="UP000092164">
    <property type="component" value="Unassembled WGS sequence"/>
</dbReference>
<feature type="chain" id="PRO_5008602038" description="MORN repeat variant" evidence="1">
    <location>
        <begin position="20"/>
        <end position="164"/>
    </location>
</feature>
<evidence type="ECO:0000313" key="3">
    <source>
        <dbReference type="Proteomes" id="UP000092164"/>
    </source>
</evidence>
<evidence type="ECO:0008006" key="4">
    <source>
        <dbReference type="Google" id="ProtNLM"/>
    </source>
</evidence>
<gene>
    <name evidence="2" type="ORF">A9200_12285</name>
</gene>
<dbReference type="Gene3D" id="3.90.930.1">
    <property type="match status" value="1"/>
</dbReference>
<dbReference type="SUPFAM" id="SSF82185">
    <property type="entry name" value="Histone H3 K4-specific methyltransferase SET7/9 N-terminal domain"/>
    <property type="match status" value="1"/>
</dbReference>
<sequence>MRRLFKFVFFLLICFVLVAFNSTEDKRYERTYYDDGTLASEGWLRFNVKTDYWAFYHPNGKLSEKGYYKYDKRQHYWFFYNEHRVRTKEGSFKDNEEIGWWLFYDTKGRINHKCQLTNGIKNGYCLKYKDAKLISAEKYKEGDKIKEWTTFSAFTAEKSLSDLK</sequence>
<dbReference type="AlphaFoldDB" id="A0A1B7YXZ6"/>